<accession>A0AAJ0FWT7</accession>
<dbReference type="Pfam" id="PF13374">
    <property type="entry name" value="TPR_10"/>
    <property type="match status" value="1"/>
</dbReference>
<dbReference type="SUPFAM" id="SSF53474">
    <property type="entry name" value="alpha/beta-Hydrolases"/>
    <property type="match status" value="1"/>
</dbReference>
<comment type="similarity">
    <text evidence="4">Belongs to the putative lipase ROG1 family.</text>
</comment>
<dbReference type="GO" id="GO:0005739">
    <property type="term" value="C:mitochondrion"/>
    <property type="evidence" value="ECO:0007669"/>
    <property type="project" value="UniProtKB-SubCell"/>
</dbReference>
<dbReference type="InterPro" id="IPR007751">
    <property type="entry name" value="DUF676_lipase-like"/>
</dbReference>
<proteinExistence type="inferred from homology"/>
<dbReference type="Gene3D" id="3.40.50.1820">
    <property type="entry name" value="alpha/beta hydrolase"/>
    <property type="match status" value="1"/>
</dbReference>
<evidence type="ECO:0000256" key="6">
    <source>
        <dbReference type="ARBA" id="ARBA00023128"/>
    </source>
</evidence>
<feature type="domain" description="DUF676" evidence="8">
    <location>
        <begin position="217"/>
        <end position="308"/>
    </location>
</feature>
<evidence type="ECO:0000259" key="8">
    <source>
        <dbReference type="Pfam" id="PF05057"/>
    </source>
</evidence>
<evidence type="ECO:0000256" key="4">
    <source>
        <dbReference type="ARBA" id="ARBA00007920"/>
    </source>
</evidence>
<dbReference type="GO" id="GO:0005783">
    <property type="term" value="C:endoplasmic reticulum"/>
    <property type="evidence" value="ECO:0007669"/>
    <property type="project" value="UniProtKB-SubCell"/>
</dbReference>
<sequence length="711" mass="80233">MLLVSGRQHEQQQLVHFLRGATVTSTYCPTQDDIQQQLQSTVWQLRRTGAVSGMVGKIENPVFRVTGLANSQPDGVLRDMLAALIKNKLPEEANNNSALSIAIVPSCYGNQPERVAIIEFNGAIPDFLSGLTQNPLEEWQEVMGGTDISFDQHFFGFTQLYTPKPDYPITADIVAITGLGGHAYGSWRSKKNLGRMWLHHFLEKDLPCCRTMTYGYNSKLSSQGIDILLDYGRELIEELRKIRSTEEQRQRPLFFIAHSFGGLIVSHCLIKASQTNEEDDLAIASLYKATYGMLLFAIPHKGLVVDDVQKMLSGQEHPRNGLLKEINTSSDSLASQLAQFKNVIRDRKVVSFYETAQTRKLEFNHESQRWERTGDFMTVAGPESALLQLPDYMEDKIPLAFDHSMIVKFDSNNARGYTSVRDRLRKFEIEAPKVVQGRFAQSDRKLPVEDTSQNKTVYDHDFKEQRSSLLDSIHRMADLASIFRSNGQFNQAHDFCSRALVSRVQVLGDMHPDTIRSRADLAAILHDQKKFTEAREVGVTALQQRKNVLGDRHPDTLESCAVLANIESSLGNHQCSRQLRETALDTRTEIWGENNLDTIRSKADLASSLRIDRQYDLAYQHCSKALVLREQLLGDKHPDTIRCRADLAAILHDLKRFGEARIFGVMAVDQRKEVLGLTHPDTLNSYVVLANIECSLGNHQESLALRMLGSY</sequence>
<dbReference type="Proteomes" id="UP001251528">
    <property type="component" value="Unassembled WGS sequence"/>
</dbReference>
<dbReference type="PANTHER" id="PTHR48182">
    <property type="entry name" value="PROTEIN SERAC1"/>
    <property type="match status" value="1"/>
</dbReference>
<organism evidence="9 10">
    <name type="scientific">Conoideocrella luteorostrata</name>
    <dbReference type="NCBI Taxonomy" id="1105319"/>
    <lineage>
        <taxon>Eukaryota</taxon>
        <taxon>Fungi</taxon>
        <taxon>Dikarya</taxon>
        <taxon>Ascomycota</taxon>
        <taxon>Pezizomycotina</taxon>
        <taxon>Sordariomycetes</taxon>
        <taxon>Hypocreomycetidae</taxon>
        <taxon>Hypocreales</taxon>
        <taxon>Clavicipitaceae</taxon>
        <taxon>Conoideocrella</taxon>
    </lineage>
</organism>
<evidence type="ECO:0000256" key="1">
    <source>
        <dbReference type="ARBA" id="ARBA00004173"/>
    </source>
</evidence>
<evidence type="ECO:0000256" key="5">
    <source>
        <dbReference type="ARBA" id="ARBA00022824"/>
    </source>
</evidence>
<keyword evidence="5" id="KW-0256">Endoplasmic reticulum</keyword>
<dbReference type="AlphaFoldDB" id="A0AAJ0FWT7"/>
<keyword evidence="10" id="KW-1185">Reference proteome</keyword>
<evidence type="ECO:0000256" key="7">
    <source>
        <dbReference type="ARBA" id="ARBA00023136"/>
    </source>
</evidence>
<evidence type="ECO:0000313" key="10">
    <source>
        <dbReference type="Proteomes" id="UP001251528"/>
    </source>
</evidence>
<dbReference type="PANTHER" id="PTHR48182:SF2">
    <property type="entry name" value="PROTEIN SERAC1"/>
    <property type="match status" value="1"/>
</dbReference>
<dbReference type="SUPFAM" id="SSF48452">
    <property type="entry name" value="TPR-like"/>
    <property type="match status" value="2"/>
</dbReference>
<gene>
    <name evidence="9" type="ORF">QQS21_002970</name>
</gene>
<keyword evidence="7" id="KW-0472">Membrane</keyword>
<evidence type="ECO:0000313" key="9">
    <source>
        <dbReference type="EMBL" id="KAK2608508.1"/>
    </source>
</evidence>
<comment type="subcellular location">
    <subcellularLocation>
        <location evidence="2">Endoplasmic reticulum</location>
    </subcellularLocation>
    <subcellularLocation>
        <location evidence="3">Membrane</location>
    </subcellularLocation>
    <subcellularLocation>
        <location evidence="1">Mitochondrion</location>
    </subcellularLocation>
</comment>
<dbReference type="Pfam" id="PF13424">
    <property type="entry name" value="TPR_12"/>
    <property type="match status" value="2"/>
</dbReference>
<dbReference type="InterPro" id="IPR011990">
    <property type="entry name" value="TPR-like_helical_dom_sf"/>
</dbReference>
<evidence type="ECO:0000256" key="2">
    <source>
        <dbReference type="ARBA" id="ARBA00004240"/>
    </source>
</evidence>
<dbReference type="Pfam" id="PF05057">
    <property type="entry name" value="DUF676"/>
    <property type="match status" value="1"/>
</dbReference>
<dbReference type="InterPro" id="IPR052374">
    <property type="entry name" value="SERAC1"/>
</dbReference>
<comment type="caution">
    <text evidence="9">The sequence shown here is derived from an EMBL/GenBank/DDBJ whole genome shotgun (WGS) entry which is preliminary data.</text>
</comment>
<dbReference type="Gene3D" id="1.25.40.10">
    <property type="entry name" value="Tetratricopeptide repeat domain"/>
    <property type="match status" value="2"/>
</dbReference>
<dbReference type="InterPro" id="IPR029058">
    <property type="entry name" value="AB_hydrolase_fold"/>
</dbReference>
<protein>
    <recommendedName>
        <fullName evidence="8">DUF676 domain-containing protein</fullName>
    </recommendedName>
</protein>
<dbReference type="GO" id="GO:0016020">
    <property type="term" value="C:membrane"/>
    <property type="evidence" value="ECO:0007669"/>
    <property type="project" value="UniProtKB-SubCell"/>
</dbReference>
<dbReference type="EMBL" id="JASWJB010000037">
    <property type="protein sequence ID" value="KAK2608508.1"/>
    <property type="molecule type" value="Genomic_DNA"/>
</dbReference>
<keyword evidence="6" id="KW-0496">Mitochondrion</keyword>
<name>A0AAJ0FWT7_9HYPO</name>
<reference evidence="9" key="1">
    <citation type="submission" date="2023-06" db="EMBL/GenBank/DDBJ databases">
        <title>Conoideocrella luteorostrata (Hypocreales: Clavicipitaceae), a potential biocontrol fungus for elongate hemlock scale in United States Christmas tree production areas.</title>
        <authorList>
            <person name="Barrett H."/>
            <person name="Lovett B."/>
            <person name="Macias A.M."/>
            <person name="Stajich J.E."/>
            <person name="Kasson M.T."/>
        </authorList>
    </citation>
    <scope>NUCLEOTIDE SEQUENCE</scope>
    <source>
        <strain evidence="9">ARSEF 14590</strain>
    </source>
</reference>
<evidence type="ECO:0000256" key="3">
    <source>
        <dbReference type="ARBA" id="ARBA00004370"/>
    </source>
</evidence>